<proteinExistence type="predicted"/>
<dbReference type="Proteomes" id="UP001150217">
    <property type="component" value="Unassembled WGS sequence"/>
</dbReference>
<evidence type="ECO:0000313" key="2">
    <source>
        <dbReference type="Proteomes" id="UP001150217"/>
    </source>
</evidence>
<keyword evidence="2" id="KW-1185">Reference proteome</keyword>
<reference evidence="1" key="1">
    <citation type="submission" date="2022-08" db="EMBL/GenBank/DDBJ databases">
        <title>A Global Phylogenomic Analysis of the Shiitake Genus Lentinula.</title>
        <authorList>
            <consortium name="DOE Joint Genome Institute"/>
            <person name="Sierra-Patev S."/>
            <person name="Min B."/>
            <person name="Naranjo-Ortiz M."/>
            <person name="Looney B."/>
            <person name="Konkel Z."/>
            <person name="Slot J.C."/>
            <person name="Sakamoto Y."/>
            <person name="Steenwyk J.L."/>
            <person name="Rokas A."/>
            <person name="Carro J."/>
            <person name="Camarero S."/>
            <person name="Ferreira P."/>
            <person name="Molpeceres G."/>
            <person name="Ruiz-Duenas F.J."/>
            <person name="Serrano A."/>
            <person name="Henrissat B."/>
            <person name="Drula E."/>
            <person name="Hughes K.W."/>
            <person name="Mata J.L."/>
            <person name="Ishikawa N.K."/>
            <person name="Vargas-Isla R."/>
            <person name="Ushijima S."/>
            <person name="Smith C.A."/>
            <person name="Ahrendt S."/>
            <person name="Andreopoulos W."/>
            <person name="He G."/>
            <person name="Labutti K."/>
            <person name="Lipzen A."/>
            <person name="Ng V."/>
            <person name="Riley R."/>
            <person name="Sandor L."/>
            <person name="Barry K."/>
            <person name="Martinez A.T."/>
            <person name="Xiao Y."/>
            <person name="Gibbons J.G."/>
            <person name="Terashima K."/>
            <person name="Grigoriev I.V."/>
            <person name="Hibbett D.S."/>
        </authorList>
    </citation>
    <scope>NUCLEOTIDE SEQUENCE</scope>
    <source>
        <strain evidence="1">RHP3577 ss4</strain>
    </source>
</reference>
<sequence>MSVAHQVCPRLSPKASLNFTNMLTPITGSQTLLTLPRLLHYLVTGSFFDKQECTHGNNYEKREFLMTRKHRLKPHDVCAVPFPRSLYTFRLNLDPNDTTSFFYLKNKKLISTSILDWLWPGLWIIGAHASWPEGRIVESDLVDVLILPALMNEVISCGKFIHHSIPSPHNFFDTCSSLLHPL</sequence>
<accession>A0ABQ8UZI6</accession>
<gene>
    <name evidence="1" type="ORF">C8R41DRAFT_926000</name>
</gene>
<organism evidence="1 2">
    <name type="scientific">Lentinula lateritia</name>
    <dbReference type="NCBI Taxonomy" id="40482"/>
    <lineage>
        <taxon>Eukaryota</taxon>
        <taxon>Fungi</taxon>
        <taxon>Dikarya</taxon>
        <taxon>Basidiomycota</taxon>
        <taxon>Agaricomycotina</taxon>
        <taxon>Agaricomycetes</taxon>
        <taxon>Agaricomycetidae</taxon>
        <taxon>Agaricales</taxon>
        <taxon>Marasmiineae</taxon>
        <taxon>Omphalotaceae</taxon>
        <taxon>Lentinula</taxon>
    </lineage>
</organism>
<comment type="caution">
    <text evidence="1">The sequence shown here is derived from an EMBL/GenBank/DDBJ whole genome shotgun (WGS) entry which is preliminary data.</text>
</comment>
<dbReference type="EMBL" id="JANVFT010000113">
    <property type="protein sequence ID" value="KAJ4466718.1"/>
    <property type="molecule type" value="Genomic_DNA"/>
</dbReference>
<name>A0ABQ8UZI6_9AGAR</name>
<protein>
    <submittedName>
        <fullName evidence="1">Uncharacterized protein</fullName>
    </submittedName>
</protein>
<evidence type="ECO:0000313" key="1">
    <source>
        <dbReference type="EMBL" id="KAJ4466718.1"/>
    </source>
</evidence>